<dbReference type="EMBL" id="GEDG01009109">
    <property type="protein sequence ID" value="JAP29432.1"/>
    <property type="molecule type" value="Transcribed_RNA"/>
</dbReference>
<keyword evidence="1" id="KW-1133">Transmembrane helix</keyword>
<reference evidence="2" key="1">
    <citation type="submission" date="2015-12" db="EMBL/GenBank/DDBJ databases">
        <title>Gene expression during late stages of embryo sac development: a critical building block for successful pollen-pistil interactions.</title>
        <authorList>
            <person name="Liu Y."/>
            <person name="Joly V."/>
            <person name="Sabar M."/>
            <person name="Matton D.P."/>
        </authorList>
    </citation>
    <scope>NUCLEOTIDE SEQUENCE</scope>
</reference>
<feature type="transmembrane region" description="Helical" evidence="1">
    <location>
        <begin position="33"/>
        <end position="51"/>
    </location>
</feature>
<feature type="transmembrane region" description="Helical" evidence="1">
    <location>
        <begin position="7"/>
        <end position="27"/>
    </location>
</feature>
<organism evidence="2">
    <name type="scientific">Solanum chacoense</name>
    <name type="common">Chaco potato</name>
    <dbReference type="NCBI Taxonomy" id="4108"/>
    <lineage>
        <taxon>Eukaryota</taxon>
        <taxon>Viridiplantae</taxon>
        <taxon>Streptophyta</taxon>
        <taxon>Embryophyta</taxon>
        <taxon>Tracheophyta</taxon>
        <taxon>Spermatophyta</taxon>
        <taxon>Magnoliopsida</taxon>
        <taxon>eudicotyledons</taxon>
        <taxon>Gunneridae</taxon>
        <taxon>Pentapetalae</taxon>
        <taxon>asterids</taxon>
        <taxon>lamiids</taxon>
        <taxon>Solanales</taxon>
        <taxon>Solanaceae</taxon>
        <taxon>Solanoideae</taxon>
        <taxon>Solaneae</taxon>
        <taxon>Solanum</taxon>
    </lineage>
</organism>
<keyword evidence="1" id="KW-0472">Membrane</keyword>
<name>A0A0V0IA24_SOLCH</name>
<evidence type="ECO:0000313" key="2">
    <source>
        <dbReference type="EMBL" id="JAP29299.1"/>
    </source>
</evidence>
<sequence>MHSLFSYSYYSLYSVLYTMTIWMFSSVDVQSNMLLVELLNYCLAWLFWWVYEILGKVPFYGPSSLSHRQTDACSHAGFHSF</sequence>
<protein>
    <submittedName>
        <fullName evidence="2">Putative ovule protein</fullName>
    </submittedName>
</protein>
<dbReference type="AlphaFoldDB" id="A0A0V0IA24"/>
<evidence type="ECO:0000256" key="1">
    <source>
        <dbReference type="SAM" id="Phobius"/>
    </source>
</evidence>
<proteinExistence type="predicted"/>
<dbReference type="EMBL" id="GEDG01009245">
    <property type="protein sequence ID" value="JAP29299.1"/>
    <property type="molecule type" value="Transcribed_RNA"/>
</dbReference>
<accession>A0A0V0IA24</accession>
<keyword evidence="1" id="KW-0812">Transmembrane</keyword>